<feature type="compositionally biased region" description="Polar residues" evidence="1">
    <location>
        <begin position="138"/>
        <end position="167"/>
    </location>
</feature>
<dbReference type="GeneID" id="18917082"/>
<feature type="region of interest" description="Disordered" evidence="1">
    <location>
        <begin position="127"/>
        <end position="195"/>
    </location>
</feature>
<dbReference type="EMBL" id="JH930473">
    <property type="protein sequence ID" value="EKM54455.1"/>
    <property type="molecule type" value="Genomic_DNA"/>
</dbReference>
<dbReference type="HOGENOM" id="CLU_1396803_0_0_1"/>
<dbReference type="AlphaFoldDB" id="K5W5N9"/>
<name>K5W5N9_PHACS</name>
<dbReference type="InParanoid" id="K5W5N9"/>
<evidence type="ECO:0000313" key="3">
    <source>
        <dbReference type="Proteomes" id="UP000008370"/>
    </source>
</evidence>
<feature type="region of interest" description="Disordered" evidence="1">
    <location>
        <begin position="68"/>
        <end position="97"/>
    </location>
</feature>
<dbReference type="RefSeq" id="XP_007397147.1">
    <property type="nucleotide sequence ID" value="XM_007397085.1"/>
</dbReference>
<dbReference type="KEGG" id="pco:PHACADRAFT_258304"/>
<accession>K5W5N9</accession>
<organism evidence="2 3">
    <name type="scientific">Phanerochaete carnosa (strain HHB-10118-sp)</name>
    <name type="common">White-rot fungus</name>
    <name type="synonym">Peniophora carnosa</name>
    <dbReference type="NCBI Taxonomy" id="650164"/>
    <lineage>
        <taxon>Eukaryota</taxon>
        <taxon>Fungi</taxon>
        <taxon>Dikarya</taxon>
        <taxon>Basidiomycota</taxon>
        <taxon>Agaricomycotina</taxon>
        <taxon>Agaricomycetes</taxon>
        <taxon>Polyporales</taxon>
        <taxon>Phanerochaetaceae</taxon>
        <taxon>Phanerochaete</taxon>
    </lineage>
</organism>
<reference evidence="2 3" key="1">
    <citation type="journal article" date="2012" name="BMC Genomics">
        <title>Comparative genomics of the white-rot fungi, Phanerochaete carnosa and P. chrysosporium, to elucidate the genetic basis of the distinct wood types they colonize.</title>
        <authorList>
            <person name="Suzuki H."/>
            <person name="MacDonald J."/>
            <person name="Syed K."/>
            <person name="Salamov A."/>
            <person name="Hori C."/>
            <person name="Aerts A."/>
            <person name="Henrissat B."/>
            <person name="Wiebenga A."/>
            <person name="vanKuyk P.A."/>
            <person name="Barry K."/>
            <person name="Lindquist E."/>
            <person name="LaButti K."/>
            <person name="Lapidus A."/>
            <person name="Lucas S."/>
            <person name="Coutinho P."/>
            <person name="Gong Y."/>
            <person name="Samejima M."/>
            <person name="Mahadevan R."/>
            <person name="Abou-Zaid M."/>
            <person name="de Vries R.P."/>
            <person name="Igarashi K."/>
            <person name="Yadav J.S."/>
            <person name="Grigoriev I.V."/>
            <person name="Master E.R."/>
        </authorList>
    </citation>
    <scope>NUCLEOTIDE SEQUENCE [LARGE SCALE GENOMIC DNA]</scope>
    <source>
        <strain evidence="2 3">HHB-10118-sp</strain>
    </source>
</reference>
<keyword evidence="3" id="KW-1185">Reference proteome</keyword>
<dbReference type="Proteomes" id="UP000008370">
    <property type="component" value="Unassembled WGS sequence"/>
</dbReference>
<evidence type="ECO:0000256" key="1">
    <source>
        <dbReference type="SAM" id="MobiDB-lite"/>
    </source>
</evidence>
<evidence type="ECO:0000313" key="2">
    <source>
        <dbReference type="EMBL" id="EKM54455.1"/>
    </source>
</evidence>
<gene>
    <name evidence="2" type="ORF">PHACADRAFT_258304</name>
</gene>
<protein>
    <submittedName>
        <fullName evidence="2">Uncharacterized protein</fullName>
    </submittedName>
</protein>
<sequence length="195" mass="20654">MNVHVFASSLPTSQHIHHQASILVHDADSSHKWFDIALPVLAPGELKPADVSDLDDFVHTAALGADASAPSLADARRSLSRQKSSLDPAASKVSSISLGPASPAHLSTELPSLPASQLALLSTTNNVSLNKIPPSRDTPLSDQLHMHNSSQSASRQPGGTPQSQQPHGTHKEQNNFHPTQSLADMTRDVSGAFYS</sequence>
<proteinExistence type="predicted"/>